<accession>A0AB39NXM1</accession>
<sequence>MSDRAVRPARPAGENGPAEPGTTGRIRLLAAVAAVVTVGAGLGLRTVAAGDVAKYGGDALYTLLILTLVVLAAPRMAPARAAGTALAVSWAVELLQLTGLPAELSARSTAARLVLGSTFNAPDLFWYAVGAAAGWLVLRVSARRRPAW</sequence>
<dbReference type="RefSeq" id="WP_369153256.1">
    <property type="nucleotide sequence ID" value="NZ_CP163433.1"/>
</dbReference>
<evidence type="ECO:0000256" key="2">
    <source>
        <dbReference type="SAM" id="Phobius"/>
    </source>
</evidence>
<organism evidence="3">
    <name type="scientific">Streptomyces sp. R17</name>
    <dbReference type="NCBI Taxonomy" id="3238626"/>
    <lineage>
        <taxon>Bacteria</taxon>
        <taxon>Bacillati</taxon>
        <taxon>Actinomycetota</taxon>
        <taxon>Actinomycetes</taxon>
        <taxon>Kitasatosporales</taxon>
        <taxon>Streptomycetaceae</taxon>
        <taxon>Streptomyces</taxon>
    </lineage>
</organism>
<reference evidence="3" key="1">
    <citation type="submission" date="2024-07" db="EMBL/GenBank/DDBJ databases">
        <authorList>
            <person name="Yu S.T."/>
        </authorList>
    </citation>
    <scope>NUCLEOTIDE SEQUENCE</scope>
    <source>
        <strain evidence="3">R17</strain>
    </source>
</reference>
<proteinExistence type="predicted"/>
<dbReference type="AlphaFoldDB" id="A0AB39NXM1"/>
<feature type="transmembrane region" description="Helical" evidence="2">
    <location>
        <begin position="28"/>
        <end position="47"/>
    </location>
</feature>
<feature type="transmembrane region" description="Helical" evidence="2">
    <location>
        <begin position="124"/>
        <end position="142"/>
    </location>
</feature>
<gene>
    <name evidence="3" type="ORF">AB5J48_31250</name>
</gene>
<dbReference type="EMBL" id="CP163433">
    <property type="protein sequence ID" value="XDQ22340.1"/>
    <property type="molecule type" value="Genomic_DNA"/>
</dbReference>
<evidence type="ECO:0000313" key="3">
    <source>
        <dbReference type="EMBL" id="XDQ22340.1"/>
    </source>
</evidence>
<name>A0AB39NXM1_9ACTN</name>
<dbReference type="Pfam" id="PF10990">
    <property type="entry name" value="DUF2809"/>
    <property type="match status" value="1"/>
</dbReference>
<keyword evidence="2" id="KW-0472">Membrane</keyword>
<dbReference type="InterPro" id="IPR021257">
    <property type="entry name" value="DUF2809"/>
</dbReference>
<feature type="transmembrane region" description="Helical" evidence="2">
    <location>
        <begin position="59"/>
        <end position="77"/>
    </location>
</feature>
<keyword evidence="2" id="KW-1133">Transmembrane helix</keyword>
<protein>
    <submittedName>
        <fullName evidence="3">DUF2809 domain-containing protein</fullName>
    </submittedName>
</protein>
<keyword evidence="2" id="KW-0812">Transmembrane</keyword>
<feature type="region of interest" description="Disordered" evidence="1">
    <location>
        <begin position="1"/>
        <end position="21"/>
    </location>
</feature>
<evidence type="ECO:0000256" key="1">
    <source>
        <dbReference type="SAM" id="MobiDB-lite"/>
    </source>
</evidence>